<keyword evidence="4" id="KW-1185">Reference proteome</keyword>
<gene>
    <name evidence="3" type="ORF">PGLA1383_LOCUS33671</name>
</gene>
<dbReference type="OrthoDB" id="414243at2759"/>
<dbReference type="GO" id="GO:0006749">
    <property type="term" value="P:glutathione metabolic process"/>
    <property type="evidence" value="ECO:0007669"/>
    <property type="project" value="TreeGrafter"/>
</dbReference>
<evidence type="ECO:0008006" key="5">
    <source>
        <dbReference type="Google" id="ProtNLM"/>
    </source>
</evidence>
<evidence type="ECO:0000259" key="2">
    <source>
        <dbReference type="PROSITE" id="PS50405"/>
    </source>
</evidence>
<dbReference type="SUPFAM" id="SSF52833">
    <property type="entry name" value="Thioredoxin-like"/>
    <property type="match status" value="1"/>
</dbReference>
<organism evidence="3 4">
    <name type="scientific">Polarella glacialis</name>
    <name type="common">Dinoflagellate</name>
    <dbReference type="NCBI Taxonomy" id="89957"/>
    <lineage>
        <taxon>Eukaryota</taxon>
        <taxon>Sar</taxon>
        <taxon>Alveolata</taxon>
        <taxon>Dinophyceae</taxon>
        <taxon>Suessiales</taxon>
        <taxon>Suessiaceae</taxon>
        <taxon>Polarella</taxon>
    </lineage>
</organism>
<dbReference type="PROSITE" id="PS50405">
    <property type="entry name" value="GST_CTER"/>
    <property type="match status" value="1"/>
</dbReference>
<dbReference type="OMA" id="LTYFDCR"/>
<dbReference type="Gene3D" id="1.20.1050.10">
    <property type="match status" value="1"/>
</dbReference>
<dbReference type="AlphaFoldDB" id="A0A813FT82"/>
<dbReference type="InterPro" id="IPR036282">
    <property type="entry name" value="Glutathione-S-Trfase_C_sf"/>
</dbReference>
<feature type="domain" description="GST C-terminal" evidence="2">
    <location>
        <begin position="85"/>
        <end position="212"/>
    </location>
</feature>
<dbReference type="InterPro" id="IPR050213">
    <property type="entry name" value="GST_superfamily"/>
</dbReference>
<accession>A0A813FT82</accession>
<evidence type="ECO:0000313" key="3">
    <source>
        <dbReference type="EMBL" id="CAE8615964.1"/>
    </source>
</evidence>
<evidence type="ECO:0000313" key="4">
    <source>
        <dbReference type="Proteomes" id="UP000654075"/>
    </source>
</evidence>
<evidence type="ECO:0000259" key="1">
    <source>
        <dbReference type="PROSITE" id="PS50404"/>
    </source>
</evidence>
<dbReference type="Proteomes" id="UP000654075">
    <property type="component" value="Unassembled WGS sequence"/>
</dbReference>
<dbReference type="PANTHER" id="PTHR11571">
    <property type="entry name" value="GLUTATHIONE S-TRANSFERASE"/>
    <property type="match status" value="1"/>
</dbReference>
<feature type="domain" description="GST N-terminal" evidence="1">
    <location>
        <begin position="1"/>
        <end position="99"/>
    </location>
</feature>
<proteinExistence type="predicted"/>
<sequence>MAPTFTYFKGRGVGEIFRLVAAVGKFEYVEDSYPFIIEMKDGAPDFSTFKREGFVKDQADGKLKASMGKVPFLTLDGGAIICQSKAIERYAAKTTGLMGADDVEAAQIEGMNECVRDIKDAWGKDKDEAVLKTNIEKLEAAIPGSTGCAVGSKMSYADVVLYHMLAAPKGALPEDKRPAVMEACPKLKAICEAVAANAELTAYLAGRADTAI</sequence>
<comment type="caution">
    <text evidence="3">The sequence shown here is derived from an EMBL/GenBank/DDBJ whole genome shotgun (WGS) entry which is preliminary data.</text>
</comment>
<dbReference type="PROSITE" id="PS50404">
    <property type="entry name" value="GST_NTER"/>
    <property type="match status" value="1"/>
</dbReference>
<dbReference type="InterPro" id="IPR010987">
    <property type="entry name" value="Glutathione-S-Trfase_C-like"/>
</dbReference>
<dbReference type="Pfam" id="PF14497">
    <property type="entry name" value="GST_C_3"/>
    <property type="match status" value="1"/>
</dbReference>
<dbReference type="InterPro" id="IPR004046">
    <property type="entry name" value="GST_C"/>
</dbReference>
<dbReference type="InterPro" id="IPR004045">
    <property type="entry name" value="Glutathione_S-Trfase_N"/>
</dbReference>
<name>A0A813FT82_POLGL</name>
<reference evidence="3" key="1">
    <citation type="submission" date="2021-02" db="EMBL/GenBank/DDBJ databases">
        <authorList>
            <person name="Dougan E. K."/>
            <person name="Rhodes N."/>
            <person name="Thang M."/>
            <person name="Chan C."/>
        </authorList>
    </citation>
    <scope>NUCLEOTIDE SEQUENCE</scope>
</reference>
<dbReference type="Gene3D" id="3.40.30.10">
    <property type="entry name" value="Glutaredoxin"/>
    <property type="match status" value="1"/>
</dbReference>
<dbReference type="PANTHER" id="PTHR11571:SF150">
    <property type="entry name" value="GLUTATHIONE S-TRANSFERASE"/>
    <property type="match status" value="1"/>
</dbReference>
<dbReference type="SUPFAM" id="SSF47616">
    <property type="entry name" value="GST C-terminal domain-like"/>
    <property type="match status" value="1"/>
</dbReference>
<dbReference type="GO" id="GO:0004364">
    <property type="term" value="F:glutathione transferase activity"/>
    <property type="evidence" value="ECO:0007669"/>
    <property type="project" value="TreeGrafter"/>
</dbReference>
<dbReference type="EMBL" id="CAJNNV010025760">
    <property type="protein sequence ID" value="CAE8615964.1"/>
    <property type="molecule type" value="Genomic_DNA"/>
</dbReference>
<protein>
    <recommendedName>
        <fullName evidence="5">Glutathione transferase</fullName>
    </recommendedName>
</protein>
<dbReference type="InterPro" id="IPR036249">
    <property type="entry name" value="Thioredoxin-like_sf"/>
</dbReference>